<reference evidence="1" key="2">
    <citation type="journal article" date="2015" name="J. Proteomics">
        <title>Sexual differences in the sialomes of the zebra tick, Rhipicephalus pulchellus.</title>
        <authorList>
            <person name="Tan A.W."/>
            <person name="Francischetti I.M."/>
            <person name="Slovak M."/>
            <person name="Kini R.M."/>
            <person name="Ribeiro J.M."/>
        </authorList>
    </citation>
    <scope>NUCLEOTIDE SEQUENCE</scope>
    <source>
        <tissue evidence="1">Salivary gland</tissue>
    </source>
</reference>
<evidence type="ECO:0000313" key="1">
    <source>
        <dbReference type="EMBL" id="JAA61396.1"/>
    </source>
</evidence>
<reference evidence="1" key="1">
    <citation type="submission" date="2012-11" db="EMBL/GenBank/DDBJ databases">
        <authorList>
            <person name="Lucero-Rivera Y.E."/>
            <person name="Tovar-Ramirez D."/>
        </authorList>
    </citation>
    <scope>NUCLEOTIDE SEQUENCE</scope>
    <source>
        <tissue evidence="1">Salivary gland</tissue>
    </source>
</reference>
<feature type="non-terminal residue" evidence="1">
    <location>
        <position position="1"/>
    </location>
</feature>
<name>L7MAV7_RHIPC</name>
<dbReference type="AlphaFoldDB" id="L7MAV7"/>
<protein>
    <recommendedName>
        <fullName evidence="2">Tick transposon</fullName>
    </recommendedName>
</protein>
<organism evidence="1">
    <name type="scientific">Rhipicephalus pulchellus</name>
    <name type="common">Yellow backed tick</name>
    <name type="synonym">Dermacentor pulchellus</name>
    <dbReference type="NCBI Taxonomy" id="72859"/>
    <lineage>
        <taxon>Eukaryota</taxon>
        <taxon>Metazoa</taxon>
        <taxon>Ecdysozoa</taxon>
        <taxon>Arthropoda</taxon>
        <taxon>Chelicerata</taxon>
        <taxon>Arachnida</taxon>
        <taxon>Acari</taxon>
        <taxon>Parasitiformes</taxon>
        <taxon>Ixodida</taxon>
        <taxon>Ixodoidea</taxon>
        <taxon>Ixodidae</taxon>
        <taxon>Rhipicephalinae</taxon>
        <taxon>Rhipicephalus</taxon>
        <taxon>Rhipicephalus</taxon>
    </lineage>
</organism>
<sequence>SSLGEKETSLQQAATCVEDYVRDCGLACSTEKSELLRIWHSKKNKPNPQDPSHRLRIMLAGQEIPEKTIIRILGMWVQSNRQSSHTLSTLRTTTLQVSRMIARVTTRRHGMREEDTLKLVRSLVVSRVTYSLPYQHLTKAEKDQIDAMLRRAYKAALKLPLGTSNNKLLSLGVHNTFEELREAQLATQLSRLAQTSTGRDLLRRLGQMGPFRDIATQHPV</sequence>
<evidence type="ECO:0008006" key="2">
    <source>
        <dbReference type="Google" id="ProtNLM"/>
    </source>
</evidence>
<proteinExistence type="evidence at transcript level"/>
<dbReference type="EMBL" id="GACK01003638">
    <property type="protein sequence ID" value="JAA61396.1"/>
    <property type="molecule type" value="mRNA"/>
</dbReference>
<accession>L7MAV7</accession>
<feature type="non-terminal residue" evidence="1">
    <location>
        <position position="220"/>
    </location>
</feature>